<sequence>MNVQLPQAISAYYEADQGDSVSVAQCFAEDATVIDEGNTYIGYDAIRDWKIVSSKKYTYTVEPFAIDQADDKVVVTAHVVGNFPGSPVDLRYFFGLSGDKIASLEVKP</sequence>
<comment type="caution">
    <text evidence="2">The sequence shown here is derived from an EMBL/GenBank/DDBJ whole genome shotgun (WGS) entry which is preliminary data.</text>
</comment>
<proteinExistence type="predicted"/>
<dbReference type="InterPro" id="IPR032710">
    <property type="entry name" value="NTF2-like_dom_sf"/>
</dbReference>
<feature type="domain" description="SnoaL-like" evidence="1">
    <location>
        <begin position="12"/>
        <end position="94"/>
    </location>
</feature>
<dbReference type="AlphaFoldDB" id="A0A6A1TM47"/>
<dbReference type="RefSeq" id="WP_151041031.1">
    <property type="nucleotide sequence ID" value="NZ_VZUL01000002.1"/>
</dbReference>
<dbReference type="EMBL" id="VZUL01000002">
    <property type="protein sequence ID" value="KAB1085368.1"/>
    <property type="molecule type" value="Genomic_DNA"/>
</dbReference>
<dbReference type="SUPFAM" id="SSF54427">
    <property type="entry name" value="NTF2-like"/>
    <property type="match status" value="1"/>
</dbReference>
<name>A0A6A1TM47_NEOGA</name>
<dbReference type="Pfam" id="PF12680">
    <property type="entry name" value="SnoaL_2"/>
    <property type="match status" value="1"/>
</dbReference>
<gene>
    <name evidence="2" type="ORF">F4V91_02300</name>
</gene>
<organism evidence="2 3">
    <name type="scientific">Neorhizobium galegae</name>
    <name type="common">Rhizobium galegae</name>
    <dbReference type="NCBI Taxonomy" id="399"/>
    <lineage>
        <taxon>Bacteria</taxon>
        <taxon>Pseudomonadati</taxon>
        <taxon>Pseudomonadota</taxon>
        <taxon>Alphaproteobacteria</taxon>
        <taxon>Hyphomicrobiales</taxon>
        <taxon>Rhizobiaceae</taxon>
        <taxon>Rhizobium/Agrobacterium group</taxon>
        <taxon>Neorhizobium</taxon>
    </lineage>
</organism>
<dbReference type="Gene3D" id="3.10.450.50">
    <property type="match status" value="1"/>
</dbReference>
<dbReference type="InterPro" id="IPR037401">
    <property type="entry name" value="SnoaL-like"/>
</dbReference>
<evidence type="ECO:0000313" key="3">
    <source>
        <dbReference type="Proteomes" id="UP000386575"/>
    </source>
</evidence>
<protein>
    <submittedName>
        <fullName evidence="2">Nuclear transport factor 2 family protein</fullName>
    </submittedName>
</protein>
<accession>A0A6A1TM47</accession>
<evidence type="ECO:0000259" key="1">
    <source>
        <dbReference type="Pfam" id="PF12680"/>
    </source>
</evidence>
<dbReference type="Proteomes" id="UP000386575">
    <property type="component" value="Unassembled WGS sequence"/>
</dbReference>
<evidence type="ECO:0000313" key="2">
    <source>
        <dbReference type="EMBL" id="KAB1085368.1"/>
    </source>
</evidence>
<reference evidence="2 3" key="1">
    <citation type="submission" date="2019-09" db="EMBL/GenBank/DDBJ databases">
        <title>Genome sequencing of Ng87 strain.</title>
        <authorList>
            <person name="Karasev E.S."/>
            <person name="Andronov E."/>
        </authorList>
    </citation>
    <scope>NUCLEOTIDE SEQUENCE [LARGE SCALE GENOMIC DNA]</scope>
    <source>
        <strain evidence="2 3">Ng87</strain>
    </source>
</reference>